<sequence>MCPAGRLAVQPGAAEPQRGRKRVKKQHLYGLDLVRFGSAFIVLLFHLSTFSSIAPSHVTTPDERPFDWLGWVGTSGWVGVEVFFVISGFVIAASARNATALTFLIKRAIRVFPALWVCSIIALGVTLAWGMAPAEALGAFLRSIILSPQGPYIDGVVWTLVLEAVFYVYIAGLILIGARLGRNLLDLGGLLLGSVSVLFITAYIAADAMGLGITETLLRFPFKVALLWHGVFFALGMLIYKAARDRLSGMEYGFAAVFTVFCLFEIANNVLAGAGGFASETYRITMAIGIWLAAMAVMLFSVFRSEVVAKAIGAEWVKKAGLMTYPLYLNHFTFGMCLTPWLAGYIQNEVLLLVAVMSIILASAWAIMTGPEIWLQKLSRKWFLNQEQSVAIPMPGKKTAERTA</sequence>
<keyword evidence="4" id="KW-1185">Reference proteome</keyword>
<comment type="caution">
    <text evidence="3">The sequence shown here is derived from an EMBL/GenBank/DDBJ whole genome shotgun (WGS) entry which is preliminary data.</text>
</comment>
<keyword evidence="1" id="KW-0472">Membrane</keyword>
<feature type="transmembrane region" description="Helical" evidence="1">
    <location>
        <begin position="68"/>
        <end position="93"/>
    </location>
</feature>
<feature type="transmembrane region" description="Helical" evidence="1">
    <location>
        <begin position="152"/>
        <end position="177"/>
    </location>
</feature>
<keyword evidence="3" id="KW-0808">Transferase</keyword>
<dbReference type="PANTHER" id="PTHR23028">
    <property type="entry name" value="ACETYLTRANSFERASE"/>
    <property type="match status" value="1"/>
</dbReference>
<proteinExistence type="predicted"/>
<keyword evidence="1" id="KW-1133">Transmembrane helix</keyword>
<feature type="transmembrane region" description="Helical" evidence="1">
    <location>
        <begin position="114"/>
        <end position="132"/>
    </location>
</feature>
<feature type="transmembrane region" description="Helical" evidence="1">
    <location>
        <begin position="28"/>
        <end position="48"/>
    </location>
</feature>
<dbReference type="GO" id="GO:0016747">
    <property type="term" value="F:acyltransferase activity, transferring groups other than amino-acyl groups"/>
    <property type="evidence" value="ECO:0007669"/>
    <property type="project" value="InterPro"/>
</dbReference>
<accession>A0A399RAQ0</accession>
<gene>
    <name evidence="3" type="ORF">D1223_17900</name>
</gene>
<keyword evidence="1" id="KW-0812">Transmembrane</keyword>
<feature type="transmembrane region" description="Helical" evidence="1">
    <location>
        <begin position="284"/>
        <end position="303"/>
    </location>
</feature>
<feature type="transmembrane region" description="Helical" evidence="1">
    <location>
        <begin position="184"/>
        <end position="206"/>
    </location>
</feature>
<keyword evidence="3" id="KW-0012">Acyltransferase</keyword>
<evidence type="ECO:0000259" key="2">
    <source>
        <dbReference type="Pfam" id="PF01757"/>
    </source>
</evidence>
<evidence type="ECO:0000313" key="3">
    <source>
        <dbReference type="EMBL" id="RIJ26812.1"/>
    </source>
</evidence>
<evidence type="ECO:0000256" key="1">
    <source>
        <dbReference type="SAM" id="Phobius"/>
    </source>
</evidence>
<name>A0A399RAQ0_9PROT</name>
<dbReference type="PANTHER" id="PTHR23028:SF131">
    <property type="entry name" value="BLR2367 PROTEIN"/>
    <property type="match status" value="1"/>
</dbReference>
<organism evidence="3 4">
    <name type="scientific">Henriciella mobilis</name>
    <dbReference type="NCBI Taxonomy" id="2305467"/>
    <lineage>
        <taxon>Bacteria</taxon>
        <taxon>Pseudomonadati</taxon>
        <taxon>Pseudomonadota</taxon>
        <taxon>Alphaproteobacteria</taxon>
        <taxon>Hyphomonadales</taxon>
        <taxon>Hyphomonadaceae</taxon>
        <taxon>Henriciella</taxon>
    </lineage>
</organism>
<dbReference type="GO" id="GO:0016020">
    <property type="term" value="C:membrane"/>
    <property type="evidence" value="ECO:0007669"/>
    <property type="project" value="TreeGrafter"/>
</dbReference>
<feature type="domain" description="Acyltransferase 3" evidence="2">
    <location>
        <begin position="29"/>
        <end position="368"/>
    </location>
</feature>
<feature type="transmembrane region" description="Helical" evidence="1">
    <location>
        <begin position="218"/>
        <end position="240"/>
    </location>
</feature>
<dbReference type="EMBL" id="QWFX01000016">
    <property type="protein sequence ID" value="RIJ26812.1"/>
    <property type="molecule type" value="Genomic_DNA"/>
</dbReference>
<dbReference type="GO" id="GO:0000271">
    <property type="term" value="P:polysaccharide biosynthetic process"/>
    <property type="evidence" value="ECO:0007669"/>
    <property type="project" value="TreeGrafter"/>
</dbReference>
<dbReference type="InterPro" id="IPR002656">
    <property type="entry name" value="Acyl_transf_3_dom"/>
</dbReference>
<dbReference type="AlphaFoldDB" id="A0A399RAQ0"/>
<reference evidence="3 4" key="1">
    <citation type="submission" date="2018-08" db="EMBL/GenBank/DDBJ databases">
        <title>Henriciella mobilis sp. nov., isolated from seawater.</title>
        <authorList>
            <person name="Cheng H."/>
            <person name="Wu Y.-H."/>
            <person name="Xu X.-W."/>
            <person name="Guo L.-L."/>
        </authorList>
    </citation>
    <scope>NUCLEOTIDE SEQUENCE [LARGE SCALE GENOMIC DNA]</scope>
    <source>
        <strain evidence="3 4">JN25</strain>
    </source>
</reference>
<dbReference type="InterPro" id="IPR050879">
    <property type="entry name" value="Acyltransferase_3"/>
</dbReference>
<feature type="transmembrane region" description="Helical" evidence="1">
    <location>
        <begin position="324"/>
        <end position="344"/>
    </location>
</feature>
<protein>
    <submittedName>
        <fullName evidence="3">Acyltransferase</fullName>
    </submittedName>
</protein>
<dbReference type="Proteomes" id="UP000266385">
    <property type="component" value="Unassembled WGS sequence"/>
</dbReference>
<feature type="transmembrane region" description="Helical" evidence="1">
    <location>
        <begin position="252"/>
        <end position="272"/>
    </location>
</feature>
<dbReference type="Pfam" id="PF01757">
    <property type="entry name" value="Acyl_transf_3"/>
    <property type="match status" value="1"/>
</dbReference>
<evidence type="ECO:0000313" key="4">
    <source>
        <dbReference type="Proteomes" id="UP000266385"/>
    </source>
</evidence>
<feature type="transmembrane region" description="Helical" evidence="1">
    <location>
        <begin position="350"/>
        <end position="375"/>
    </location>
</feature>